<accession>A0A562USK2</accession>
<dbReference type="Gene3D" id="3.30.1150.10">
    <property type="match status" value="1"/>
</dbReference>
<evidence type="ECO:0000256" key="3">
    <source>
        <dbReference type="ARBA" id="ARBA00022989"/>
    </source>
</evidence>
<gene>
    <name evidence="7" type="ORF">JN10_0219</name>
</gene>
<dbReference type="GO" id="GO:0055085">
    <property type="term" value="P:transmembrane transport"/>
    <property type="evidence" value="ECO:0007669"/>
    <property type="project" value="InterPro"/>
</dbReference>
<dbReference type="OrthoDB" id="7585155at2"/>
<organism evidence="7 8">
    <name type="scientific">Altererythrobacter ishigakiensis</name>
    <dbReference type="NCBI Taxonomy" id="476157"/>
    <lineage>
        <taxon>Bacteria</taxon>
        <taxon>Pseudomonadati</taxon>
        <taxon>Pseudomonadota</taxon>
        <taxon>Alphaproteobacteria</taxon>
        <taxon>Sphingomonadales</taxon>
        <taxon>Erythrobacteraceae</taxon>
        <taxon>Altererythrobacter</taxon>
    </lineage>
</organism>
<dbReference type="SUPFAM" id="SSF74653">
    <property type="entry name" value="TolA/TonB C-terminal domain"/>
    <property type="match status" value="1"/>
</dbReference>
<evidence type="ECO:0000313" key="8">
    <source>
        <dbReference type="Proteomes" id="UP000320547"/>
    </source>
</evidence>
<keyword evidence="5" id="KW-0732">Signal</keyword>
<dbReference type="InterPro" id="IPR037682">
    <property type="entry name" value="TonB_C"/>
</dbReference>
<evidence type="ECO:0000259" key="6">
    <source>
        <dbReference type="PROSITE" id="PS52015"/>
    </source>
</evidence>
<dbReference type="Proteomes" id="UP000320547">
    <property type="component" value="Unassembled WGS sequence"/>
</dbReference>
<comment type="caution">
    <text evidence="7">The sequence shown here is derived from an EMBL/GenBank/DDBJ whole genome shotgun (WGS) entry which is preliminary data.</text>
</comment>
<feature type="signal peptide" evidence="5">
    <location>
        <begin position="1"/>
        <end position="21"/>
    </location>
</feature>
<dbReference type="GO" id="GO:0016020">
    <property type="term" value="C:membrane"/>
    <property type="evidence" value="ECO:0007669"/>
    <property type="project" value="UniProtKB-SubCell"/>
</dbReference>
<name>A0A562USK2_9SPHN</name>
<dbReference type="EMBL" id="VLLK01000001">
    <property type="protein sequence ID" value="TWJ08604.1"/>
    <property type="molecule type" value="Genomic_DNA"/>
</dbReference>
<keyword evidence="3" id="KW-1133">Transmembrane helix</keyword>
<evidence type="ECO:0000256" key="5">
    <source>
        <dbReference type="SAM" id="SignalP"/>
    </source>
</evidence>
<protein>
    <submittedName>
        <fullName evidence="7">TonB family protein</fullName>
    </submittedName>
</protein>
<dbReference type="InterPro" id="IPR006260">
    <property type="entry name" value="TonB/TolA_C"/>
</dbReference>
<feature type="domain" description="TonB C-terminal" evidence="6">
    <location>
        <begin position="205"/>
        <end position="296"/>
    </location>
</feature>
<comment type="subcellular location">
    <subcellularLocation>
        <location evidence="1">Membrane</location>
        <topology evidence="1">Single-pass membrane protein</topology>
    </subcellularLocation>
</comment>
<evidence type="ECO:0000256" key="2">
    <source>
        <dbReference type="ARBA" id="ARBA00022692"/>
    </source>
</evidence>
<feature type="chain" id="PRO_5022210422" evidence="5">
    <location>
        <begin position="22"/>
        <end position="296"/>
    </location>
</feature>
<keyword evidence="8" id="KW-1185">Reference proteome</keyword>
<evidence type="ECO:0000313" key="7">
    <source>
        <dbReference type="EMBL" id="TWJ08604.1"/>
    </source>
</evidence>
<dbReference type="NCBIfam" id="TIGR01352">
    <property type="entry name" value="tonB_Cterm"/>
    <property type="match status" value="1"/>
</dbReference>
<keyword evidence="4" id="KW-0472">Membrane</keyword>
<proteinExistence type="predicted"/>
<dbReference type="AlphaFoldDB" id="A0A562USK2"/>
<sequence>MLSVRLALGAATIGLNSPASADNHKAYVVLEPSTYWNVDFAEDKCRLARAFGDPENRHLLFIEQGGPGSRFGFVVIGDAFERFRRPDRISVQFGEFDPIKEIIPLLGSTEDFGSSLIYSKMKFYDPPEVEGDAGEVKDPEALPRLDVEAANAINFITLRYGERAVVFETGNLGEAIAVLNECSLNFVDEWGLDRAAHESMTRSPIWMNEESVAKKIAANYPSKALRRGESAVIRMRVIVETDGSVSECVLQKATIAKSLDSPACREMQQAKFEPALDKEGRPMRSFYMTNIIYKLG</sequence>
<dbReference type="STRING" id="476157.GCA_001663155_00523"/>
<evidence type="ECO:0000256" key="4">
    <source>
        <dbReference type="ARBA" id="ARBA00023136"/>
    </source>
</evidence>
<keyword evidence="2" id="KW-0812">Transmembrane</keyword>
<dbReference type="PROSITE" id="PS52015">
    <property type="entry name" value="TONB_CTD"/>
    <property type="match status" value="1"/>
</dbReference>
<reference evidence="7 8" key="1">
    <citation type="submission" date="2019-07" db="EMBL/GenBank/DDBJ databases">
        <title>Genomic Encyclopedia of Archaeal and Bacterial Type Strains, Phase II (KMG-II): from individual species to whole genera.</title>
        <authorList>
            <person name="Goeker M."/>
        </authorList>
    </citation>
    <scope>NUCLEOTIDE SEQUENCE [LARGE SCALE GENOMIC DNA]</scope>
    <source>
        <strain evidence="7 8">ATCC BAA-2084</strain>
    </source>
</reference>
<dbReference type="Pfam" id="PF03544">
    <property type="entry name" value="TonB_C"/>
    <property type="match status" value="1"/>
</dbReference>
<evidence type="ECO:0000256" key="1">
    <source>
        <dbReference type="ARBA" id="ARBA00004167"/>
    </source>
</evidence>